<reference evidence="10 11" key="1">
    <citation type="journal article" date="2014" name="Int. J. Syst. Evol. Microbiol.">
        <title>Complete genome sequence of Corynebacterium casei LMG S-19264T (=DSM 44701T), isolated from a smear-ripened cheese.</title>
        <authorList>
            <consortium name="US DOE Joint Genome Institute (JGI-PGF)"/>
            <person name="Walter F."/>
            <person name="Albersmeier A."/>
            <person name="Kalinowski J."/>
            <person name="Ruckert C."/>
        </authorList>
    </citation>
    <scope>NUCLEOTIDE SEQUENCE [LARGE SCALE GENOMIC DNA]</scope>
    <source>
        <strain evidence="10 11">CGMCC 1.9161</strain>
    </source>
</reference>
<accession>A0A917V7W6</accession>
<proteinExistence type="inferred from homology"/>
<dbReference type="GO" id="GO:0046872">
    <property type="term" value="F:metal ion binding"/>
    <property type="evidence" value="ECO:0007669"/>
    <property type="project" value="UniProtKB-KW"/>
</dbReference>
<evidence type="ECO:0000313" key="10">
    <source>
        <dbReference type="EMBL" id="GGK47439.1"/>
    </source>
</evidence>
<comment type="caution">
    <text evidence="10">The sequence shown here is derived from an EMBL/GenBank/DDBJ whole genome shotgun (WGS) entry which is preliminary data.</text>
</comment>
<dbReference type="PANTHER" id="PTHR43532:SF1">
    <property type="entry name" value="GLUCOSE-1-PHOSPHATE THYMIDYLYLTRANSFERASE 1"/>
    <property type="match status" value="1"/>
</dbReference>
<dbReference type="EC" id="2.7.7.24" evidence="3"/>
<dbReference type="Pfam" id="PF00483">
    <property type="entry name" value="NTP_transferase"/>
    <property type="match status" value="1"/>
</dbReference>
<dbReference type="InterPro" id="IPR029044">
    <property type="entry name" value="Nucleotide-diphossugar_trans"/>
</dbReference>
<sequence>MRGAGAVAAAVAALDVPLIHLCTDDVFSGRATGPGARTIRSITIEEKPAAPRSNGAVTGLYFYDAEVFEIARAVTPCARGELEITDVNRTYLERGRLSVAKLGRGFAWLDTGTPESLLEACEFVRALEKRQGYRIACLEEVAFQMGWICADDLARLADDMVKSAYGRYLAHVAAGGR</sequence>
<dbReference type="InterPro" id="IPR005835">
    <property type="entry name" value="NTP_transferase_dom"/>
</dbReference>
<evidence type="ECO:0000256" key="8">
    <source>
        <dbReference type="ARBA" id="ARBA00049336"/>
    </source>
</evidence>
<name>A0A917V7W6_9HYPH</name>
<evidence type="ECO:0000256" key="1">
    <source>
        <dbReference type="ARBA" id="ARBA00001946"/>
    </source>
</evidence>
<evidence type="ECO:0000256" key="7">
    <source>
        <dbReference type="ARBA" id="ARBA00022842"/>
    </source>
</evidence>
<feature type="domain" description="Nucleotidyl transferase" evidence="9">
    <location>
        <begin position="42"/>
        <end position="124"/>
    </location>
</feature>
<keyword evidence="7" id="KW-0460">Magnesium</keyword>
<evidence type="ECO:0000256" key="5">
    <source>
        <dbReference type="ARBA" id="ARBA00022695"/>
    </source>
</evidence>
<comment type="catalytic activity">
    <reaction evidence="8">
        <text>dTTP + alpha-D-glucose 1-phosphate + H(+) = dTDP-alpha-D-glucose + diphosphate</text>
        <dbReference type="Rhea" id="RHEA:15225"/>
        <dbReference type="ChEBI" id="CHEBI:15378"/>
        <dbReference type="ChEBI" id="CHEBI:33019"/>
        <dbReference type="ChEBI" id="CHEBI:37568"/>
        <dbReference type="ChEBI" id="CHEBI:57477"/>
        <dbReference type="ChEBI" id="CHEBI:58601"/>
        <dbReference type="EC" id="2.7.7.24"/>
    </reaction>
</comment>
<dbReference type="AlphaFoldDB" id="A0A917V7W6"/>
<dbReference type="EMBL" id="BMMF01000012">
    <property type="protein sequence ID" value="GGK47439.1"/>
    <property type="molecule type" value="Genomic_DNA"/>
</dbReference>
<evidence type="ECO:0000256" key="3">
    <source>
        <dbReference type="ARBA" id="ARBA00012461"/>
    </source>
</evidence>
<dbReference type="Proteomes" id="UP000600449">
    <property type="component" value="Unassembled WGS sequence"/>
</dbReference>
<dbReference type="InterPro" id="IPR005907">
    <property type="entry name" value="G1P_thy_trans_s"/>
</dbReference>
<dbReference type="Gene3D" id="3.90.550.10">
    <property type="entry name" value="Spore Coat Polysaccharide Biosynthesis Protein SpsA, Chain A"/>
    <property type="match status" value="1"/>
</dbReference>
<comment type="similarity">
    <text evidence="2">Belongs to the glucose-1-phosphate thymidylyltransferase family.</text>
</comment>
<evidence type="ECO:0000256" key="4">
    <source>
        <dbReference type="ARBA" id="ARBA00022679"/>
    </source>
</evidence>
<protein>
    <recommendedName>
        <fullName evidence="3">glucose-1-phosphate thymidylyltransferase</fullName>
        <ecNumber evidence="3">2.7.7.24</ecNumber>
    </recommendedName>
</protein>
<dbReference type="PANTHER" id="PTHR43532">
    <property type="entry name" value="GLUCOSE-1-PHOSPHATE THYMIDYLYLTRANSFERASE"/>
    <property type="match status" value="1"/>
</dbReference>
<dbReference type="GO" id="GO:0008879">
    <property type="term" value="F:glucose-1-phosphate thymidylyltransferase activity"/>
    <property type="evidence" value="ECO:0007669"/>
    <property type="project" value="UniProtKB-EC"/>
</dbReference>
<evidence type="ECO:0000259" key="9">
    <source>
        <dbReference type="Pfam" id="PF00483"/>
    </source>
</evidence>
<evidence type="ECO:0000313" key="11">
    <source>
        <dbReference type="Proteomes" id="UP000600449"/>
    </source>
</evidence>
<keyword evidence="5" id="KW-0548">Nucleotidyltransferase</keyword>
<evidence type="ECO:0000256" key="6">
    <source>
        <dbReference type="ARBA" id="ARBA00022723"/>
    </source>
</evidence>
<dbReference type="SUPFAM" id="SSF53448">
    <property type="entry name" value="Nucleotide-diphospho-sugar transferases"/>
    <property type="match status" value="1"/>
</dbReference>
<keyword evidence="11" id="KW-1185">Reference proteome</keyword>
<comment type="cofactor">
    <cofactor evidence="1">
        <name>Mg(2+)</name>
        <dbReference type="ChEBI" id="CHEBI:18420"/>
    </cofactor>
</comment>
<keyword evidence="4" id="KW-0808">Transferase</keyword>
<evidence type="ECO:0000256" key="2">
    <source>
        <dbReference type="ARBA" id="ARBA00010480"/>
    </source>
</evidence>
<keyword evidence="6" id="KW-0479">Metal-binding</keyword>
<organism evidence="10 11">
    <name type="scientific">Salinarimonas ramus</name>
    <dbReference type="NCBI Taxonomy" id="690164"/>
    <lineage>
        <taxon>Bacteria</taxon>
        <taxon>Pseudomonadati</taxon>
        <taxon>Pseudomonadota</taxon>
        <taxon>Alphaproteobacteria</taxon>
        <taxon>Hyphomicrobiales</taxon>
        <taxon>Salinarimonadaceae</taxon>
        <taxon>Salinarimonas</taxon>
    </lineage>
</organism>
<gene>
    <name evidence="10" type="ORF">GCM10011322_38130</name>
</gene>